<dbReference type="InterPro" id="IPR041688">
    <property type="entry name" value="PRTase_2"/>
</dbReference>
<gene>
    <name evidence="3" type="ORF">K0T92_19270</name>
</gene>
<dbReference type="GO" id="GO:0016757">
    <property type="term" value="F:glycosyltransferase activity"/>
    <property type="evidence" value="ECO:0007669"/>
    <property type="project" value="UniProtKB-KW"/>
</dbReference>
<dbReference type="Proteomes" id="UP000812277">
    <property type="component" value="Unassembled WGS sequence"/>
</dbReference>
<dbReference type="CDD" id="cd06223">
    <property type="entry name" value="PRTases_typeI"/>
    <property type="match status" value="1"/>
</dbReference>
<name>A0ABS7DAF4_9BACL</name>
<comment type="caution">
    <text evidence="3">The sequence shown here is derived from an EMBL/GenBank/DDBJ whole genome shotgun (WGS) entry which is preliminary data.</text>
</comment>
<dbReference type="SUPFAM" id="SSF53271">
    <property type="entry name" value="PRTase-like"/>
    <property type="match status" value="1"/>
</dbReference>
<protein>
    <submittedName>
        <fullName evidence="3">Phosphoribosyltransferase family protein</fullName>
    </submittedName>
</protein>
<keyword evidence="3" id="KW-0808">Transferase</keyword>
<reference evidence="3 4" key="1">
    <citation type="submission" date="2021-07" db="EMBL/GenBank/DDBJ databases">
        <title>Paenibacillus radiodurans sp. nov., isolated from the southeastern edge of Tengger Desert.</title>
        <authorList>
            <person name="Zhang G."/>
        </authorList>
    </citation>
    <scope>NUCLEOTIDE SEQUENCE [LARGE SCALE GENOMIC DNA]</scope>
    <source>
        <strain evidence="3 4">DT7-4</strain>
    </source>
</reference>
<dbReference type="PIRSF" id="PIRSF020967">
    <property type="entry name" value="UCP020967"/>
    <property type="match status" value="1"/>
</dbReference>
<organism evidence="3 4">
    <name type="scientific">Paenibacillus oenotherae</name>
    <dbReference type="NCBI Taxonomy" id="1435645"/>
    <lineage>
        <taxon>Bacteria</taxon>
        <taxon>Bacillati</taxon>
        <taxon>Bacillota</taxon>
        <taxon>Bacilli</taxon>
        <taxon>Bacillales</taxon>
        <taxon>Paenibacillaceae</taxon>
        <taxon>Paenibacillus</taxon>
    </lineage>
</organism>
<dbReference type="InterPro" id="IPR011214">
    <property type="entry name" value="UCP020967"/>
</dbReference>
<dbReference type="InterPro" id="IPR000836">
    <property type="entry name" value="PRTase_dom"/>
</dbReference>
<proteinExistence type="predicted"/>
<evidence type="ECO:0000313" key="4">
    <source>
        <dbReference type="Proteomes" id="UP000812277"/>
    </source>
</evidence>
<feature type="domain" description="TRSP" evidence="1">
    <location>
        <begin position="275"/>
        <end position="398"/>
    </location>
</feature>
<dbReference type="Pfam" id="PF12500">
    <property type="entry name" value="TRSP"/>
    <property type="match status" value="1"/>
</dbReference>
<keyword evidence="4" id="KW-1185">Reference proteome</keyword>
<accession>A0ABS7DAF4</accession>
<dbReference type="Pfam" id="PF15609">
    <property type="entry name" value="PRTase_2"/>
    <property type="match status" value="1"/>
</dbReference>
<dbReference type="InterPro" id="IPR022537">
    <property type="entry name" value="TRSP_dom"/>
</dbReference>
<dbReference type="Gene3D" id="3.40.50.2020">
    <property type="match status" value="1"/>
</dbReference>
<evidence type="ECO:0000259" key="2">
    <source>
        <dbReference type="Pfam" id="PF15609"/>
    </source>
</evidence>
<feature type="domain" description="Orotate phosphoribosyltransferase-like" evidence="2">
    <location>
        <begin position="1"/>
        <end position="217"/>
    </location>
</feature>
<sequence length="417" mass="46526">MAARMNKKRSFLFVSKVLGKHIPVNPHVSLLAGAALGVLYAELLGKRCEVSIDELVQAFTEPETAVNIYSRLMAQRVVLDKPTTFIGFAETATALGHSMYDLFAGRTKFLHTTREIINELESVISFEEEHSHATSHRCYAVDPELFQDDAPIVLVDDEMTTGKTALNIIRELHASYPRQTYVVASLLDWRSAADRAKFVELEQELGIAIPCLSLLEGSIEVTGQPVLSEREQASQHTTSTAVVKTIELGAEFEHRIVTSTTPDGFLNDKPYLAGTGRFGLLQSDNLRLEENCTAAASILRQERQGERTLCLGTGEFMFVPMRIASLMGEGVLYQSTTRSPVHPVKQTDYAIQSAYSYPSLDDPAVTNYLYNVQHGMYDDVFIFIEREVRNERIEPLLRIVKGLGFVQVNLVMFTSQP</sequence>
<evidence type="ECO:0000259" key="1">
    <source>
        <dbReference type="Pfam" id="PF12500"/>
    </source>
</evidence>
<dbReference type="EMBL" id="JAHZIJ010000017">
    <property type="protein sequence ID" value="MBW7476861.1"/>
    <property type="molecule type" value="Genomic_DNA"/>
</dbReference>
<evidence type="ECO:0000313" key="3">
    <source>
        <dbReference type="EMBL" id="MBW7476861.1"/>
    </source>
</evidence>
<keyword evidence="3" id="KW-0328">Glycosyltransferase</keyword>
<dbReference type="InterPro" id="IPR029057">
    <property type="entry name" value="PRTase-like"/>
</dbReference>